<accession>A0AAV7RYX8</accession>
<reference evidence="1" key="1">
    <citation type="journal article" date="2022" name="bioRxiv">
        <title>Sequencing and chromosome-scale assembly of the giantPleurodeles waltlgenome.</title>
        <authorList>
            <person name="Brown T."/>
            <person name="Elewa A."/>
            <person name="Iarovenko S."/>
            <person name="Subramanian E."/>
            <person name="Araus A.J."/>
            <person name="Petzold A."/>
            <person name="Susuki M."/>
            <person name="Suzuki K.-i.T."/>
            <person name="Hayashi T."/>
            <person name="Toyoda A."/>
            <person name="Oliveira C."/>
            <person name="Osipova E."/>
            <person name="Leigh N.D."/>
            <person name="Simon A."/>
            <person name="Yun M.H."/>
        </authorList>
    </citation>
    <scope>NUCLEOTIDE SEQUENCE</scope>
    <source>
        <strain evidence="1">20211129_DDA</strain>
        <tissue evidence="1">Liver</tissue>
    </source>
</reference>
<dbReference type="AlphaFoldDB" id="A0AAV7RYX8"/>
<evidence type="ECO:0000313" key="1">
    <source>
        <dbReference type="EMBL" id="KAJ1156896.1"/>
    </source>
</evidence>
<comment type="caution">
    <text evidence="1">The sequence shown here is derived from an EMBL/GenBank/DDBJ whole genome shotgun (WGS) entry which is preliminary data.</text>
</comment>
<proteinExistence type="predicted"/>
<gene>
    <name evidence="1" type="ORF">NDU88_009613</name>
</gene>
<name>A0AAV7RYX8_PLEWA</name>
<sequence length="109" mass="11830">MSQDTKKGLSFSVPQWQAELCILIQKKEPGAQLTLEQEATGEFVQAAEDSLSDLKEDSRSWVIGATEEESDNAKDGQKTWIADWITPPGHAYLPATTQESCGSVVSAMG</sequence>
<keyword evidence="2" id="KW-1185">Reference proteome</keyword>
<evidence type="ECO:0000313" key="2">
    <source>
        <dbReference type="Proteomes" id="UP001066276"/>
    </source>
</evidence>
<dbReference type="EMBL" id="JANPWB010000009">
    <property type="protein sequence ID" value="KAJ1156896.1"/>
    <property type="molecule type" value="Genomic_DNA"/>
</dbReference>
<dbReference type="Proteomes" id="UP001066276">
    <property type="component" value="Chromosome 5"/>
</dbReference>
<protein>
    <submittedName>
        <fullName evidence="1">Uncharacterized protein</fullName>
    </submittedName>
</protein>
<organism evidence="1 2">
    <name type="scientific">Pleurodeles waltl</name>
    <name type="common">Iberian ribbed newt</name>
    <dbReference type="NCBI Taxonomy" id="8319"/>
    <lineage>
        <taxon>Eukaryota</taxon>
        <taxon>Metazoa</taxon>
        <taxon>Chordata</taxon>
        <taxon>Craniata</taxon>
        <taxon>Vertebrata</taxon>
        <taxon>Euteleostomi</taxon>
        <taxon>Amphibia</taxon>
        <taxon>Batrachia</taxon>
        <taxon>Caudata</taxon>
        <taxon>Salamandroidea</taxon>
        <taxon>Salamandridae</taxon>
        <taxon>Pleurodelinae</taxon>
        <taxon>Pleurodeles</taxon>
    </lineage>
</organism>